<evidence type="ECO:0000256" key="3">
    <source>
        <dbReference type="ARBA" id="ARBA00022679"/>
    </source>
</evidence>
<dbReference type="SUPFAM" id="SSF69593">
    <property type="entry name" value="Glycerol-3-phosphate (1)-acyltransferase"/>
    <property type="match status" value="1"/>
</dbReference>
<dbReference type="Pfam" id="PF01553">
    <property type="entry name" value="Acyltransferase"/>
    <property type="match status" value="1"/>
</dbReference>
<feature type="domain" description="Phospholipid/glycerol acyltransferase" evidence="8">
    <location>
        <begin position="17"/>
        <end position="133"/>
    </location>
</feature>
<feature type="compositionally biased region" description="Low complexity" evidence="6">
    <location>
        <begin position="211"/>
        <end position="224"/>
    </location>
</feature>
<dbReference type="OrthoDB" id="202234at2759"/>
<evidence type="ECO:0000256" key="7">
    <source>
        <dbReference type="SAM" id="Phobius"/>
    </source>
</evidence>
<feature type="region of interest" description="Disordered" evidence="6">
    <location>
        <begin position="207"/>
        <end position="286"/>
    </location>
</feature>
<keyword evidence="10" id="KW-1185">Reference proteome</keyword>
<evidence type="ECO:0000256" key="5">
    <source>
        <dbReference type="RuleBase" id="RU361267"/>
    </source>
</evidence>
<comment type="similarity">
    <text evidence="2 5">Belongs to the 1-acyl-sn-glycerol-3-phosphate acyltransferase family.</text>
</comment>
<evidence type="ECO:0000313" key="9">
    <source>
        <dbReference type="EMBL" id="PAV58947.1"/>
    </source>
</evidence>
<dbReference type="EMBL" id="LIAE01010551">
    <property type="protein sequence ID" value="PAV58947.1"/>
    <property type="molecule type" value="Genomic_DNA"/>
</dbReference>
<dbReference type="PANTHER" id="PTHR10434:SF11">
    <property type="entry name" value="1-ACYL-SN-GLYCEROL-3-PHOSPHATE ACYLTRANSFERASE"/>
    <property type="match status" value="1"/>
</dbReference>
<feature type="non-terminal residue" evidence="9">
    <location>
        <position position="1"/>
    </location>
</feature>
<comment type="catalytic activity">
    <reaction evidence="5">
        <text>a 1-acyl-sn-glycero-3-phosphate + an acyl-CoA = a 1,2-diacyl-sn-glycero-3-phosphate + CoA</text>
        <dbReference type="Rhea" id="RHEA:19709"/>
        <dbReference type="ChEBI" id="CHEBI:57287"/>
        <dbReference type="ChEBI" id="CHEBI:57970"/>
        <dbReference type="ChEBI" id="CHEBI:58342"/>
        <dbReference type="ChEBI" id="CHEBI:58608"/>
        <dbReference type="EC" id="2.3.1.51"/>
    </reaction>
</comment>
<dbReference type="GO" id="GO:0005783">
    <property type="term" value="C:endoplasmic reticulum"/>
    <property type="evidence" value="ECO:0007669"/>
    <property type="project" value="TreeGrafter"/>
</dbReference>
<keyword evidence="5" id="KW-0444">Lipid biosynthesis</keyword>
<dbReference type="EC" id="2.3.1.51" evidence="5"/>
<evidence type="ECO:0000256" key="4">
    <source>
        <dbReference type="ARBA" id="ARBA00023315"/>
    </source>
</evidence>
<keyword evidence="7" id="KW-0812">Transmembrane</keyword>
<comment type="domain">
    <text evidence="5">The HXXXXD motif is essential for acyltransferase activity and may constitute the binding site for the phosphate moiety of the glycerol-3-phosphate.</text>
</comment>
<dbReference type="InterPro" id="IPR002123">
    <property type="entry name" value="Plipid/glycerol_acylTrfase"/>
</dbReference>
<dbReference type="SMART" id="SM00563">
    <property type="entry name" value="PlsC"/>
    <property type="match status" value="1"/>
</dbReference>
<keyword evidence="4 5" id="KW-0012">Acyltransferase</keyword>
<comment type="pathway">
    <text evidence="1">Phospholipid metabolism; CDP-diacylglycerol biosynthesis; CDP-diacylglycerol from sn-glycerol 3-phosphate: step 2/3.</text>
</comment>
<name>A0A2A2JBE3_9BILA</name>
<dbReference type="GO" id="GO:0006654">
    <property type="term" value="P:phosphatidic acid biosynthetic process"/>
    <property type="evidence" value="ECO:0007669"/>
    <property type="project" value="TreeGrafter"/>
</dbReference>
<keyword evidence="5" id="KW-1208">Phospholipid metabolism</keyword>
<dbReference type="NCBIfam" id="TIGR00530">
    <property type="entry name" value="AGP_acyltrn"/>
    <property type="match status" value="1"/>
</dbReference>
<dbReference type="STRING" id="2018661.A0A2A2JBE3"/>
<organism evidence="9 10">
    <name type="scientific">Diploscapter pachys</name>
    <dbReference type="NCBI Taxonomy" id="2018661"/>
    <lineage>
        <taxon>Eukaryota</taxon>
        <taxon>Metazoa</taxon>
        <taxon>Ecdysozoa</taxon>
        <taxon>Nematoda</taxon>
        <taxon>Chromadorea</taxon>
        <taxon>Rhabditida</taxon>
        <taxon>Rhabditina</taxon>
        <taxon>Rhabditomorpha</taxon>
        <taxon>Rhabditoidea</taxon>
        <taxon>Rhabditidae</taxon>
        <taxon>Diploscapter</taxon>
    </lineage>
</organism>
<dbReference type="PANTHER" id="PTHR10434">
    <property type="entry name" value="1-ACYL-SN-GLYCEROL-3-PHOSPHATE ACYLTRANSFERASE"/>
    <property type="match status" value="1"/>
</dbReference>
<dbReference type="GO" id="GO:0003841">
    <property type="term" value="F:1-acylglycerol-3-phosphate O-acyltransferase activity"/>
    <property type="evidence" value="ECO:0007669"/>
    <property type="project" value="UniProtKB-UniRule"/>
</dbReference>
<keyword evidence="7" id="KW-0472">Membrane</keyword>
<evidence type="ECO:0000256" key="1">
    <source>
        <dbReference type="ARBA" id="ARBA00004728"/>
    </source>
</evidence>
<feature type="compositionally biased region" description="Low complexity" evidence="6">
    <location>
        <begin position="243"/>
        <end position="256"/>
    </location>
</feature>
<keyword evidence="5" id="KW-0594">Phospholipid biosynthesis</keyword>
<keyword evidence="3 5" id="KW-0808">Transferase</keyword>
<evidence type="ECO:0000313" key="10">
    <source>
        <dbReference type="Proteomes" id="UP000218231"/>
    </source>
</evidence>
<dbReference type="GO" id="GO:0016020">
    <property type="term" value="C:membrane"/>
    <property type="evidence" value="ECO:0007669"/>
    <property type="project" value="InterPro"/>
</dbReference>
<protein>
    <recommendedName>
        <fullName evidence="5">1-acyl-sn-glycerol-3-phosphate acyltransferase</fullName>
        <ecNumber evidence="5">2.3.1.51</ecNumber>
    </recommendedName>
</protein>
<proteinExistence type="inferred from homology"/>
<dbReference type="CDD" id="cd07989">
    <property type="entry name" value="LPLAT_AGPAT-like"/>
    <property type="match status" value="1"/>
</dbReference>
<dbReference type="InterPro" id="IPR004552">
    <property type="entry name" value="AGP_acyltrans"/>
</dbReference>
<dbReference type="AlphaFoldDB" id="A0A2A2JBE3"/>
<feature type="transmembrane region" description="Helical" evidence="7">
    <location>
        <begin position="188"/>
        <end position="206"/>
    </location>
</feature>
<reference evidence="9 10" key="1">
    <citation type="journal article" date="2017" name="Curr. Biol.">
        <title>Genome architecture and evolution of a unichromosomal asexual nematode.</title>
        <authorList>
            <person name="Fradin H."/>
            <person name="Zegar C."/>
            <person name="Gutwein M."/>
            <person name="Lucas J."/>
            <person name="Kovtun M."/>
            <person name="Corcoran D."/>
            <person name="Baugh L.R."/>
            <person name="Kiontke K."/>
            <person name="Gunsalus K."/>
            <person name="Fitch D.H."/>
            <person name="Piano F."/>
        </authorList>
    </citation>
    <scope>NUCLEOTIDE SEQUENCE [LARGE SCALE GENOMIC DNA]</scope>
    <source>
        <strain evidence="9">PF1309</strain>
    </source>
</reference>
<accession>A0A2A2JBE3</accession>
<gene>
    <name evidence="9" type="ORF">WR25_18928</name>
</gene>
<sequence length="286" mass="31575">IELRDFDRVYSKVKGPAVVIMNHQSTIGDVFTMSYSWPPRGVVMMKKSLEFIPFFNTTSWMCNSIFVERFKKTDPMRAVDTCVDKMTKKNLKLWVFPEGTRNRHGGMLPFKKGAFNIAIKAQAPIIPMVTSDYRPFYSKPRKYFHFGGEIITQIMDPIETKGLTLDDAPKLAEEVREKMLKIYETMKSLLVALLGAFVIAVLAAPAPPPQGGQQPTQGQQGGNQRPPPPPQGGQQPGQGQQGGQQPTQGQQGGNQQRPPPPPQGGQQPGQGQQGGNQQRPPPPSQV</sequence>
<keyword evidence="7" id="KW-1133">Transmembrane helix</keyword>
<keyword evidence="5" id="KW-0443">Lipid metabolism</keyword>
<evidence type="ECO:0000256" key="6">
    <source>
        <dbReference type="SAM" id="MobiDB-lite"/>
    </source>
</evidence>
<evidence type="ECO:0000259" key="8">
    <source>
        <dbReference type="SMART" id="SM00563"/>
    </source>
</evidence>
<dbReference type="Proteomes" id="UP000218231">
    <property type="component" value="Unassembled WGS sequence"/>
</dbReference>
<comment type="caution">
    <text evidence="9">The sequence shown here is derived from an EMBL/GenBank/DDBJ whole genome shotgun (WGS) entry which is preliminary data.</text>
</comment>
<evidence type="ECO:0000256" key="2">
    <source>
        <dbReference type="ARBA" id="ARBA00008655"/>
    </source>
</evidence>